<keyword evidence="9" id="KW-0407">Ion channel</keyword>
<dbReference type="EMBL" id="CP001279">
    <property type="protein sequence ID" value="ACM92818.1"/>
    <property type="molecule type" value="Genomic_DNA"/>
</dbReference>
<dbReference type="CDD" id="cd00400">
    <property type="entry name" value="Voltage_gated_ClC"/>
    <property type="match status" value="1"/>
</dbReference>
<dbReference type="HOGENOM" id="CLU_015263_5_3_7"/>
<feature type="transmembrane region" description="Helical" evidence="10">
    <location>
        <begin position="315"/>
        <end position="335"/>
    </location>
</feature>
<dbReference type="InterPro" id="IPR050368">
    <property type="entry name" value="ClC-type_chloride_channel"/>
</dbReference>
<keyword evidence="8" id="KW-0868">Chloride</keyword>
<evidence type="ECO:0000256" key="9">
    <source>
        <dbReference type="ARBA" id="ARBA00023303"/>
    </source>
</evidence>
<keyword evidence="6 10" id="KW-0472">Membrane</keyword>
<dbReference type="PRINTS" id="PR00762">
    <property type="entry name" value="CLCHANNEL"/>
</dbReference>
<dbReference type="GO" id="GO:0005254">
    <property type="term" value="F:chloride channel activity"/>
    <property type="evidence" value="ECO:0007669"/>
    <property type="project" value="UniProtKB-KW"/>
</dbReference>
<feature type="transmembrane region" description="Helical" evidence="10">
    <location>
        <begin position="278"/>
        <end position="295"/>
    </location>
</feature>
<reference evidence="11 12" key="1">
    <citation type="journal article" date="2009" name="PLoS Genet.">
        <title>Adaptations to submarine hydrothermal environments exemplified by the genome of Nautilia profundicola.</title>
        <authorList>
            <person name="Campbell B.J."/>
            <person name="Smith J.L."/>
            <person name="Hanson T.E."/>
            <person name="Klotz M.G."/>
            <person name="Stein L.Y."/>
            <person name="Lee C.K."/>
            <person name="Wu D."/>
            <person name="Robinson J.M."/>
            <person name="Khouri H.M."/>
            <person name="Eisen J.A."/>
            <person name="Cary S.C."/>
        </authorList>
    </citation>
    <scope>NUCLEOTIDE SEQUENCE [LARGE SCALE GENOMIC DNA]</scope>
    <source>
        <strain evidence="12">ATCC BAA-1463 / DSM 18972 / AmH</strain>
    </source>
</reference>
<feature type="transmembrane region" description="Helical" evidence="10">
    <location>
        <begin position="205"/>
        <end position="225"/>
    </location>
</feature>
<sequence>MQIKGQTIKKDYALILDTFIIGIIGSVCAQIFIVLLHFISKFSLEYLVGYLPQDTLKLLESYQHSGEFNNLMLIAVIVSGGLISGFLVYTFAPEAEGHGTDTVIRAFHRQGGYIRWIVVPVKILASAITIGTGGSAGREGPTALFSAGVGSWYSDLRKVGWKRRQIYVLIGMASGLSAVFKAPLGTSIFAIEVLYADNEFETRELIYLLFGPLIAYMITGFLFGWEPIFYVPEINITDLKTYLEIVFLGIMSGMIALVLPNIFYGIRDFFRSLPVKPHFKPAIGAFVVGIIAIYFPEVLGGGYGFIQESINGNMIGMFVIFLMIAKIFAFSFTVGSGGSGGVFAPSLFIGAMLGAFLGSSLHAPVAAFVVIAMAAVFGAAARTPLATIVMVVEMTGGYSLLAPTTLGVLSAYIVHNILVRVIKPKYISLYEAQLLNKEYSISYQMDRVRDILICHSKILNLKKAVIQRDDIIALLENGEAVEIGENKYVFFGTFTKEVKLSDGEMFKKYRGAEILYVFRNGRWLHNSVITSIKEGDEVLLIAKKEVIDIIKNEFVPISQTFAKLRIQEESINN</sequence>
<dbReference type="GO" id="GO:0034707">
    <property type="term" value="C:chloride channel complex"/>
    <property type="evidence" value="ECO:0007669"/>
    <property type="project" value="UniProtKB-KW"/>
</dbReference>
<gene>
    <name evidence="11" type="ordered locus">NAMH_0245</name>
</gene>
<protein>
    <submittedName>
        <fullName evidence="11">Voltage-gated chloride channel</fullName>
    </submittedName>
</protein>
<comment type="subcellular location">
    <subcellularLocation>
        <location evidence="1">Membrane</location>
        <topology evidence="1">Multi-pass membrane protein</topology>
    </subcellularLocation>
</comment>
<keyword evidence="3 10" id="KW-0812">Transmembrane</keyword>
<organism evidence="11 12">
    <name type="scientific">Nautilia profundicola (strain ATCC BAA-1463 / DSM 18972 / AmH)</name>
    <dbReference type="NCBI Taxonomy" id="598659"/>
    <lineage>
        <taxon>Bacteria</taxon>
        <taxon>Pseudomonadati</taxon>
        <taxon>Campylobacterota</taxon>
        <taxon>Epsilonproteobacteria</taxon>
        <taxon>Nautiliales</taxon>
        <taxon>Nautiliaceae</taxon>
        <taxon>Nautilia</taxon>
    </lineage>
</organism>
<dbReference type="Pfam" id="PF00654">
    <property type="entry name" value="Voltage_CLC"/>
    <property type="match status" value="1"/>
</dbReference>
<dbReference type="SUPFAM" id="SSF81340">
    <property type="entry name" value="Clc chloride channel"/>
    <property type="match status" value="1"/>
</dbReference>
<keyword evidence="4 10" id="KW-1133">Transmembrane helix</keyword>
<evidence type="ECO:0000256" key="6">
    <source>
        <dbReference type="ARBA" id="ARBA00023136"/>
    </source>
</evidence>
<keyword evidence="5" id="KW-0406">Ion transport</keyword>
<evidence type="ECO:0000256" key="5">
    <source>
        <dbReference type="ARBA" id="ARBA00023065"/>
    </source>
</evidence>
<dbReference type="Gene3D" id="1.10.3080.10">
    <property type="entry name" value="Clc chloride channel"/>
    <property type="match status" value="1"/>
</dbReference>
<dbReference type="OrthoDB" id="9767361at2"/>
<keyword evidence="2" id="KW-0813">Transport</keyword>
<evidence type="ECO:0000256" key="7">
    <source>
        <dbReference type="ARBA" id="ARBA00023173"/>
    </source>
</evidence>
<feature type="transmembrane region" description="Helical" evidence="10">
    <location>
        <begin position="400"/>
        <end position="419"/>
    </location>
</feature>
<feature type="transmembrane region" description="Helical" evidence="10">
    <location>
        <begin position="12"/>
        <end position="39"/>
    </location>
</feature>
<dbReference type="InterPro" id="IPR001807">
    <property type="entry name" value="ClC"/>
</dbReference>
<dbReference type="InterPro" id="IPR014743">
    <property type="entry name" value="Cl-channel_core"/>
</dbReference>
<feature type="transmembrane region" description="Helical" evidence="10">
    <location>
        <begin position="71"/>
        <end position="92"/>
    </location>
</feature>
<dbReference type="Proteomes" id="UP000000448">
    <property type="component" value="Chromosome"/>
</dbReference>
<evidence type="ECO:0000256" key="4">
    <source>
        <dbReference type="ARBA" id="ARBA00022989"/>
    </source>
</evidence>
<dbReference type="KEGG" id="nam:NAMH_0245"/>
<dbReference type="AlphaFoldDB" id="B9L7R0"/>
<accession>B9L7R0</accession>
<dbReference type="STRING" id="598659.NAMH_0245"/>
<dbReference type="PANTHER" id="PTHR43427:SF6">
    <property type="entry name" value="CHLORIDE CHANNEL PROTEIN CLC-E"/>
    <property type="match status" value="1"/>
</dbReference>
<evidence type="ECO:0000313" key="11">
    <source>
        <dbReference type="EMBL" id="ACM92818.1"/>
    </source>
</evidence>
<name>B9L7R0_NAUPA</name>
<dbReference type="RefSeq" id="WP_015901870.1">
    <property type="nucleotide sequence ID" value="NC_012115.1"/>
</dbReference>
<feature type="transmembrane region" description="Helical" evidence="10">
    <location>
        <begin position="245"/>
        <end position="266"/>
    </location>
</feature>
<evidence type="ECO:0000256" key="8">
    <source>
        <dbReference type="ARBA" id="ARBA00023214"/>
    </source>
</evidence>
<feature type="transmembrane region" description="Helical" evidence="10">
    <location>
        <begin position="166"/>
        <end position="193"/>
    </location>
</feature>
<keyword evidence="12" id="KW-1185">Reference proteome</keyword>
<evidence type="ECO:0000256" key="10">
    <source>
        <dbReference type="SAM" id="Phobius"/>
    </source>
</evidence>
<feature type="transmembrane region" description="Helical" evidence="10">
    <location>
        <begin position="347"/>
        <end position="380"/>
    </location>
</feature>
<proteinExistence type="predicted"/>
<evidence type="ECO:0000256" key="3">
    <source>
        <dbReference type="ARBA" id="ARBA00022692"/>
    </source>
</evidence>
<keyword evidence="7" id="KW-0869">Chloride channel</keyword>
<dbReference type="eggNOG" id="COG0038">
    <property type="taxonomic scope" value="Bacteria"/>
</dbReference>
<dbReference type="PANTHER" id="PTHR43427">
    <property type="entry name" value="CHLORIDE CHANNEL PROTEIN CLC-E"/>
    <property type="match status" value="1"/>
</dbReference>
<evidence type="ECO:0000313" key="12">
    <source>
        <dbReference type="Proteomes" id="UP000000448"/>
    </source>
</evidence>
<evidence type="ECO:0000256" key="1">
    <source>
        <dbReference type="ARBA" id="ARBA00004141"/>
    </source>
</evidence>
<evidence type="ECO:0000256" key="2">
    <source>
        <dbReference type="ARBA" id="ARBA00022448"/>
    </source>
</evidence>